<reference evidence="2" key="1">
    <citation type="submission" date="2022-08" db="EMBL/GenBank/DDBJ databases">
        <title>Genomic Encyclopedia of Type Strains, Phase V (KMG-V): Genome sequencing to study the core and pangenomes of soil and plant-associated prokaryotes.</title>
        <authorList>
            <person name="Whitman W."/>
        </authorList>
    </citation>
    <scope>NUCLEOTIDE SEQUENCE</scope>
    <source>
        <strain evidence="2">SP3002</strain>
    </source>
</reference>
<feature type="region of interest" description="Disordered" evidence="1">
    <location>
        <begin position="1984"/>
        <end position="2038"/>
    </location>
</feature>
<sequence>MAERPSSPLGSGQGGNSGTGDRSKINRLRQRIDKIEAGGTQSDSSAEGASVSGVLVLYGPADPSPEVPRVSDIEGEPGGVEWTGDGDWSLRSGADTVYMAQSVYEGGGWLPFERSVIRGQAGQDALLYEIATPEGTRLKNSEGRLLVRAERNGEPIQLGEGFSLKTGDGETVGALESNLGAPASEEALSFYLDAADIGTQTVLRLFGPEDQAKASVTLTDLTEAISGKLTVVSGRVEYRKPKGGAWNTGITTLRAEFREGGKPLASDTVSVSWDGAEFSVVSAGSSSKIEFEFDEAGRSVEVIAKYETGRGAVEEARQVIRAIEDGQDGEDNVQYRVRPTDGTVLKNSSGTLGLELIRVSGRGEFPVQSGPVRLYTTDQNGNYVTLKTAIGKDNYAPQVAASDINEEIDVYAIDSLEGDLSKSDVLDSITLTDLTESLVGVVSLIDGFYSYYRDPEGNWQTGTTRLKGAFFQGTALKARSYVDVTWDENANGNYTFSVTKEPSGPGDYKNKGYVEITTEEGEEFGEEGQIIDVTFEYTYVPVTSVDTTASLKGISAAEAAGGARYFVVETGTYWRLDETSTSPETGQVGWDPNGDGTYDGVWSDTGEVSVTVSRTKSIVAVSAGKPSIRRYIRPTKGTVIPSDNAAKELGLEVVRAEGGAKEVLTSGPHKLHYQDDNGNFQLLSNIGLDDYNPTQIGASFITDAGDFDVFLRDTDAGNTLDTITLVDASDQYSSTVEVLSGQTVFTKPANESWAEQPESDRTVQLIGRVFIGDTELASDAIEVFYDGSTFTTTDITHPSETNPGKITKAPNTTNDSVQIVWKYRDSGAPDVNIQDEVVALTGGKSTTDRFIRAENGKAIKDGVGTVDLKIIRQQANEEVRLGSGDGYKIRTDETDSGDGFVPLGAPGSPLPGADPYSPSLNDAQIEGQRILYLGPGTGEAVQEDSIAVADVTDGLSTGYVQAPTLDVTHFTGPAHGSVSASSVPFTGRFFDSQKTEHAQGLEMKPSDNADGDLIVDFQHGTPSNSIPADEDTTYVVRAQGTVVFDPSNGTSGSVNADNPSVSGVSGTVRELVVEFTGTDPNTGETVSFLEQLQLLRDDGTYRIDAPNGTDLKKGTDKTLVFKFKRFDGNDPNRQVDLEEGELRFVQYEGIDAPTDPIEVWPKDGSGNLISKVELTASDIKQQDVVQLQTDPASGDPAVLDAERILDTTDPFQVTYIQAPSGREVTHYTVDEVTGGLPIDPEDLRFTGVFQPPGDSRSTRRQDAYFRFEENDSGDLVIAEMAASGAPVENEAGSIDFKVINEAGTVVYDTSAGTDKSGTAATTDPKRMRVRFTMVDPETGESSTEEEQLEFVDDPGSFYFKQVTPKVIRNGSGTVKIDVRERGAVNRRLTKKEIDSITGVAGREDAEFTVELRPVDTQSVVLDGSEGRLKDGSGEAPSGRIVLNETDIDGDDDLVLRDGDAVLEAVKIVDLKDGTDGADAIDVALERNPQDLVYSWDQESETWDRTTDTVITATARRGLAVQARGSVTIGFDAPNASLFIKDDASISSSEITYEKSLSESGQALGLEFTYKHEPESGVQAPSDLTSIKKKETRDDDLRYVEESGTFWKLDTTRDGSSLDVSGEAVWNPDGEAADGVWVDTGDDARDTESETITVRRDGEHGTSYNLLLENGNLIKNSQGTLPVEARKTKGPRENRLSKSDGFRLTDGTGTVLDENTSGVSQKGGSGDLYYEFSAGAIDNSTDVLLQTWDGGAPGRQVQGVTLADLTESVVPTVDYTSGPRTYDQNEDRSWTPALGTTTTIEYAFFQGPRPDPVAELTAKVTYNGPSASPSWSLSVSSASTKEPGASVSLIADGNGTVLSDYAADVAVEYENESGIVQRAYGDVTAIRTGEPGAFTSYVFQRSSGSPGRPSNSAGGTYFDPNPPSGWSDAPPTGSGSEKQLWMSKAVYTVAAGGPAKTIDTTGDGAEDAAWSAPEKLDSKAGVFRVWHPGTGSEPTADDPTAPGIGKPPAPENQPTGRPGASPSWDPGSNGWKKSPNDVTSRDPYFVAVSRYDDEAGSDGSGDWSDWDVARVKGEKGEASEYFYIRTDGGRVIRNSGETVQVRATHVRASEQKAISSSHEPEIKLYTKSGGTLYPITDSANSIGASDPYSPSISAPQITDGQLTLHLADKSRGVTYDTMRLADLTDLIRGTTEVVEGSAVFTRDADTDWQTESVFIGAQFFRGSRVAAKLAKVTWDGTSFSLDGSVTGASSGGSFSETSPGDVSVTLRGDGQAATAEFTYDDPNASVTETARERVFAVRPGDSTVQRFIRSQDGRVIKNGDGSITLSAVKVVGDTETPITSGNYKLRVKDGSSYPPISDLTSAAGDYEPTLQPGDIGGGRRRVYLGDSANESGIVDSIALADLNDAVSTGYVQPSSLEMTHFNGPGVDVVSPSGVTFTGRFVDVQGGGHAQEVLIGGTETSGNELEISWSAGAGDADVSYAVKAQGTEVSSPLNADSPAQTGVTGPVEDLLVEFEGEDPHAGDTITFAEQLQLPRDFGIYRIDPQKGTSIKDGSNQALSFGFKRSGEPIDLQYGELKLVRYEGGDQTNPQQAVPGSSSASPVSTVEITPDDIAEQDVIQLQTWDGQVLDSERLVDLNDGVSTGYIVTPKGTEITYFTDGTPNETDDTVAPSPIAIKGTYAPPTGSTVRTVVDVHASPNGSEIDAYWTIGPQNNLNGGVTVTDENGNDVPPDTTATSPSRWTISFEHNAETADKTIRFSETVRFNRDFAEYLIEDPDDQVFRINPDGDRIEPESLTFRGRREGSKSEKTLSVDGNPYSFALFDDTDSTPTKTYTGGGTSVEVGHEDVSGSALLQLRKGSATVESLRIIDQKEGTDGDDAPLLDIDRVLGPKEWVRDQSGDWAPGPTANGNRETRLKATFYKGASERQSARVDLRLDTGSGTLSDVTSASNVGSNYTVNVTAAGGGSLPARSVDVEFVYEDPSESKPWQSDVQYGEGDVVSYEGSNYICTVVSTTVGDPPDGATTEWDPHDKTYRRTRQVTALREGQDAAEQARISAGQYVFIKNKPTAQEDWSVPEIGLTAKTGGLVGNPSEITYKWETKEGGGSYSAAQTQTGDNGGDTFTVSHPSVGTDPFQKTVRLTVTDGADGESYTDVETFPVVQEGSDGIVLSVANDTHAYPVDQNGDIVGDLDRGAAEFRVYEGAKQLAISSATVVDNGPFSQAKAPVKTESEGDYARLVPQDYTAPFTGGKAKVKVIATRASGEEIQPVGVVNYRIGRDVIGPGLAERGKAARKLGDGFSGLATSADAIGYLTALENVESDGDGETIDEHARRWRTYLSDSGDLYLNESDDETSMQYVANWGTPSTPDSGLFAVGRVGEAKSFFKSLSSGDYPSNGTADEDTDTFFGYHEGVLALNGRLAGKIQQGRTVDLGDPPDEGIRLDGGEEEIRVYANELPDEPSRPSIAIGPNASFPGNMNPVATESLGQTYSRTFSTNDPGGNRQTSYELLRLDGSEGFDVTDFGHSPDVPVEMASEVNLSITIGNTGQAEDLDFTLVFELRENTSITDGTLAKKIVGTGTVTPDYSGYTITESFSFDDAVISRPQFGDVVEFVVTLETDRDIDSAEQISASIGGLKTSTPGLNDVTWRQFRPRTVVNKNGVFSKVSPRVTSTLGANGSVGVVSGGGGGSGGGVSSFEGRTGSIEVQRSDTTDVVDNQVASTFAGTPPKGELLLQHIFHEKFRVEEAILYANSAPDSSYAVNVDVGGNAQTVSLDGGQNYVVDGSIGREVSKGDVIRATTASADSGIGEVTISFDLSPIE</sequence>
<feature type="region of interest" description="Disordered" evidence="1">
    <location>
        <begin position="1"/>
        <end position="28"/>
    </location>
</feature>
<dbReference type="EMBL" id="JANTZM010000007">
    <property type="protein sequence ID" value="MCS4157675.1"/>
    <property type="molecule type" value="Genomic_DNA"/>
</dbReference>
<evidence type="ECO:0000313" key="2">
    <source>
        <dbReference type="EMBL" id="MCS4157675.1"/>
    </source>
</evidence>
<evidence type="ECO:0000313" key="3">
    <source>
        <dbReference type="Proteomes" id="UP001155110"/>
    </source>
</evidence>
<dbReference type="Gene3D" id="2.10.10.20">
    <property type="entry name" value="Carbohydrate-binding module superfamily 5/12"/>
    <property type="match status" value="1"/>
</dbReference>
<feature type="compositionally biased region" description="Basic and acidic residues" evidence="1">
    <location>
        <begin position="1685"/>
        <end position="1702"/>
    </location>
</feature>
<feature type="region of interest" description="Disordered" evidence="1">
    <location>
        <begin position="1953"/>
        <end position="1972"/>
    </location>
</feature>
<gene>
    <name evidence="2" type="ORF">GGP99_001639</name>
</gene>
<feature type="region of interest" description="Disordered" evidence="1">
    <location>
        <begin position="1896"/>
        <end position="1936"/>
    </location>
</feature>
<feature type="region of interest" description="Disordered" evidence="1">
    <location>
        <begin position="1617"/>
        <end position="1646"/>
    </location>
</feature>
<feature type="compositionally biased region" description="Low complexity" evidence="1">
    <location>
        <begin position="1"/>
        <end position="10"/>
    </location>
</feature>
<feature type="compositionally biased region" description="Low complexity" evidence="1">
    <location>
        <begin position="1900"/>
        <end position="1914"/>
    </location>
</feature>
<organism evidence="2 3">
    <name type="scientific">Salinibacter ruber</name>
    <dbReference type="NCBI Taxonomy" id="146919"/>
    <lineage>
        <taxon>Bacteria</taxon>
        <taxon>Pseudomonadati</taxon>
        <taxon>Rhodothermota</taxon>
        <taxon>Rhodothermia</taxon>
        <taxon>Rhodothermales</taxon>
        <taxon>Salinibacteraceae</taxon>
        <taxon>Salinibacter</taxon>
    </lineage>
</organism>
<feature type="region of interest" description="Disordered" evidence="1">
    <location>
        <begin position="1685"/>
        <end position="1719"/>
    </location>
</feature>
<proteinExistence type="predicted"/>
<comment type="caution">
    <text evidence="2">The sequence shown here is derived from an EMBL/GenBank/DDBJ whole genome shotgun (WGS) entry which is preliminary data.</text>
</comment>
<evidence type="ECO:0000256" key="1">
    <source>
        <dbReference type="SAM" id="MobiDB-lite"/>
    </source>
</evidence>
<dbReference type="Proteomes" id="UP001155110">
    <property type="component" value="Unassembled WGS sequence"/>
</dbReference>
<protein>
    <submittedName>
        <fullName evidence="2">Uncharacterized protein</fullName>
    </submittedName>
</protein>
<name>A0AAW5P7T7_9BACT</name>
<accession>A0AAW5P7T7</accession>
<dbReference type="RefSeq" id="WP_259258186.1">
    <property type="nucleotide sequence ID" value="NZ_JANTZM010000007.1"/>
</dbReference>